<organism evidence="2 3">
    <name type="scientific">Mycena metata</name>
    <dbReference type="NCBI Taxonomy" id="1033252"/>
    <lineage>
        <taxon>Eukaryota</taxon>
        <taxon>Fungi</taxon>
        <taxon>Dikarya</taxon>
        <taxon>Basidiomycota</taxon>
        <taxon>Agaricomycotina</taxon>
        <taxon>Agaricomycetes</taxon>
        <taxon>Agaricomycetidae</taxon>
        <taxon>Agaricales</taxon>
        <taxon>Marasmiineae</taxon>
        <taxon>Mycenaceae</taxon>
        <taxon>Mycena</taxon>
    </lineage>
</organism>
<feature type="domain" description="DUF8040" evidence="1">
    <location>
        <begin position="11"/>
        <end position="53"/>
    </location>
</feature>
<evidence type="ECO:0000259" key="1">
    <source>
        <dbReference type="Pfam" id="PF26138"/>
    </source>
</evidence>
<proteinExistence type="predicted"/>
<keyword evidence="3" id="KW-1185">Reference proteome</keyword>
<evidence type="ECO:0000313" key="3">
    <source>
        <dbReference type="Proteomes" id="UP001215598"/>
    </source>
</evidence>
<reference evidence="2" key="1">
    <citation type="submission" date="2023-03" db="EMBL/GenBank/DDBJ databases">
        <title>Massive genome expansion in bonnet fungi (Mycena s.s.) driven by repeated elements and novel gene families across ecological guilds.</title>
        <authorList>
            <consortium name="Lawrence Berkeley National Laboratory"/>
            <person name="Harder C.B."/>
            <person name="Miyauchi S."/>
            <person name="Viragh M."/>
            <person name="Kuo A."/>
            <person name="Thoen E."/>
            <person name="Andreopoulos B."/>
            <person name="Lu D."/>
            <person name="Skrede I."/>
            <person name="Drula E."/>
            <person name="Henrissat B."/>
            <person name="Morin E."/>
            <person name="Kohler A."/>
            <person name="Barry K."/>
            <person name="LaButti K."/>
            <person name="Morin E."/>
            <person name="Salamov A."/>
            <person name="Lipzen A."/>
            <person name="Mereny Z."/>
            <person name="Hegedus B."/>
            <person name="Baldrian P."/>
            <person name="Stursova M."/>
            <person name="Weitz H."/>
            <person name="Taylor A."/>
            <person name="Grigoriev I.V."/>
            <person name="Nagy L.G."/>
            <person name="Martin F."/>
            <person name="Kauserud H."/>
        </authorList>
    </citation>
    <scope>NUCLEOTIDE SEQUENCE</scope>
    <source>
        <strain evidence="2">CBHHK182m</strain>
    </source>
</reference>
<dbReference type="EMBL" id="JARKIB010000062">
    <property type="protein sequence ID" value="KAJ7751386.1"/>
    <property type="molecule type" value="Genomic_DNA"/>
</dbReference>
<evidence type="ECO:0000313" key="2">
    <source>
        <dbReference type="EMBL" id="KAJ7751386.1"/>
    </source>
</evidence>
<dbReference type="Pfam" id="PF26138">
    <property type="entry name" value="DUF8040"/>
    <property type="match status" value="1"/>
</dbReference>
<sequence length="54" mass="6128">LEQPLPRPMHTSILTGRAWLDELLMGHPDRCERQLGMSALEFSLLWAELAARGL</sequence>
<feature type="non-terminal residue" evidence="2">
    <location>
        <position position="54"/>
    </location>
</feature>
<dbReference type="AlphaFoldDB" id="A0AAD7NAD2"/>
<dbReference type="InterPro" id="IPR058353">
    <property type="entry name" value="DUF8040"/>
</dbReference>
<dbReference type="Proteomes" id="UP001215598">
    <property type="component" value="Unassembled WGS sequence"/>
</dbReference>
<protein>
    <recommendedName>
        <fullName evidence="1">DUF8040 domain-containing protein</fullName>
    </recommendedName>
</protein>
<gene>
    <name evidence="2" type="ORF">B0H16DRAFT_1235610</name>
</gene>
<comment type="caution">
    <text evidence="2">The sequence shown here is derived from an EMBL/GenBank/DDBJ whole genome shotgun (WGS) entry which is preliminary data.</text>
</comment>
<name>A0AAD7NAD2_9AGAR</name>
<feature type="non-terminal residue" evidence="2">
    <location>
        <position position="1"/>
    </location>
</feature>
<accession>A0AAD7NAD2</accession>